<evidence type="ECO:0000256" key="1">
    <source>
        <dbReference type="ARBA" id="ARBA00004651"/>
    </source>
</evidence>
<evidence type="ECO:0000256" key="8">
    <source>
        <dbReference type="ARBA" id="ARBA00023315"/>
    </source>
</evidence>
<feature type="transmembrane region" description="Helical" evidence="9">
    <location>
        <begin position="178"/>
        <end position="198"/>
    </location>
</feature>
<dbReference type="InterPro" id="IPR003010">
    <property type="entry name" value="C-N_Hydrolase"/>
</dbReference>
<keyword evidence="5 9" id="KW-0812">Transmembrane</keyword>
<feature type="transmembrane region" description="Helical" evidence="9">
    <location>
        <begin position="135"/>
        <end position="158"/>
    </location>
</feature>
<dbReference type="InterPro" id="IPR045378">
    <property type="entry name" value="LNT_N"/>
</dbReference>
<feature type="transmembrane region" description="Helical" evidence="9">
    <location>
        <begin position="67"/>
        <end position="88"/>
    </location>
</feature>
<dbReference type="Pfam" id="PF00795">
    <property type="entry name" value="CN_hydrolase"/>
    <property type="match status" value="1"/>
</dbReference>
<dbReference type="Pfam" id="PF20154">
    <property type="entry name" value="LNT_N"/>
    <property type="match status" value="1"/>
</dbReference>
<evidence type="ECO:0000256" key="4">
    <source>
        <dbReference type="ARBA" id="ARBA00022679"/>
    </source>
</evidence>
<keyword evidence="3 9" id="KW-1003">Cell membrane</keyword>
<dbReference type="CDD" id="cd07571">
    <property type="entry name" value="ALP_N-acyl_transferase"/>
    <property type="match status" value="1"/>
</dbReference>
<feature type="transmembrane region" description="Helical" evidence="9">
    <location>
        <begin position="205"/>
        <end position="225"/>
    </location>
</feature>
<keyword evidence="8 9" id="KW-0012">Acyltransferase</keyword>
<reference evidence="11 12" key="1">
    <citation type="submission" date="2024-06" db="EMBL/GenBank/DDBJ databases">
        <title>Genomic Encyclopedia of Type Strains, Phase IV (KMG-IV): sequencing the most valuable type-strain genomes for metagenomic binning, comparative biology and taxonomic classification.</title>
        <authorList>
            <person name="Goeker M."/>
        </authorList>
    </citation>
    <scope>NUCLEOTIDE SEQUENCE [LARGE SCALE GENOMIC DNA]</scope>
    <source>
        <strain evidence="11 12">DSM 29780</strain>
    </source>
</reference>
<dbReference type="PANTHER" id="PTHR38686:SF1">
    <property type="entry name" value="APOLIPOPROTEIN N-ACYLTRANSFERASE"/>
    <property type="match status" value="1"/>
</dbReference>
<sequence>MERLANSVILSWGWKRALLAFVAGAIGALALPPLNVFAAMFVAFTLLVWLIDGAAGSPESGFFGRILPAFGIGWLFGFGYFVAGLWWLASPLLADPQFKWAVPLAVAGLPAFLAIFYGLAVALARLLWPDGIGRVAMLAVSFAVLEWLRSFVLTGFPWNAIGYTAMPIPIMMQPVRLIGVEGMTLLAVFVFAMPALLGTGKGARIGVTLAALLLAADFGYGYWAMQRFAARPGKSEISVRLVQPVTGLDEGDTDESRNAIFDKLLTLSKLPAEGGKKPDLIVWPETAIPFILTEKQEAFTRLADLLHDNQTLIAGTVRAEDAGPGSPRRYYNSAYVFDSEGQIVSAADKVHLVPFGEYMPFAGLLRSWGIDTIAALPGGYSAAVSPNLLTLPGGRQLYPLICYEAIFPDEIGPASARASALINLTNDIWFGRTPGAYQHFHQAQVTAVELGLPMIRSANSGISAIIAANGQIISGATIYTSGVVDSTFALKSVSSLNNSARGTNFWLLTVLIFLIAAFSRVSFIFR</sequence>
<dbReference type="InterPro" id="IPR004563">
    <property type="entry name" value="Apolipo_AcylTrfase"/>
</dbReference>
<feature type="transmembrane region" description="Helical" evidence="9">
    <location>
        <begin position="100"/>
        <end position="123"/>
    </location>
</feature>
<evidence type="ECO:0000256" key="3">
    <source>
        <dbReference type="ARBA" id="ARBA00022475"/>
    </source>
</evidence>
<feature type="transmembrane region" description="Helical" evidence="9">
    <location>
        <begin position="505"/>
        <end position="525"/>
    </location>
</feature>
<comment type="caution">
    <text evidence="11">The sequence shown here is derived from an EMBL/GenBank/DDBJ whole genome shotgun (WGS) entry which is preliminary data.</text>
</comment>
<evidence type="ECO:0000256" key="9">
    <source>
        <dbReference type="HAMAP-Rule" id="MF_01148"/>
    </source>
</evidence>
<evidence type="ECO:0000256" key="6">
    <source>
        <dbReference type="ARBA" id="ARBA00022989"/>
    </source>
</evidence>
<feature type="transmembrane region" description="Helical" evidence="9">
    <location>
        <begin position="12"/>
        <end position="31"/>
    </location>
</feature>
<gene>
    <name evidence="9" type="primary">lnt</name>
    <name evidence="11" type="ORF">ABID16_001966</name>
</gene>
<evidence type="ECO:0000259" key="10">
    <source>
        <dbReference type="PROSITE" id="PS50263"/>
    </source>
</evidence>
<dbReference type="NCBIfam" id="TIGR00546">
    <property type="entry name" value="lnt"/>
    <property type="match status" value="1"/>
</dbReference>
<evidence type="ECO:0000256" key="2">
    <source>
        <dbReference type="ARBA" id="ARBA00010065"/>
    </source>
</evidence>
<dbReference type="Gene3D" id="3.60.110.10">
    <property type="entry name" value="Carbon-nitrogen hydrolase"/>
    <property type="match status" value="1"/>
</dbReference>
<comment type="pathway">
    <text evidence="9">Protein modification; lipoprotein biosynthesis (N-acyl transfer).</text>
</comment>
<keyword evidence="4 9" id="KW-0808">Transferase</keyword>
<feature type="domain" description="CN hydrolase" evidence="10">
    <location>
        <begin position="237"/>
        <end position="490"/>
    </location>
</feature>
<dbReference type="PROSITE" id="PS50263">
    <property type="entry name" value="CN_HYDROLASE"/>
    <property type="match status" value="1"/>
</dbReference>
<dbReference type="EMBL" id="JBEPMB010000002">
    <property type="protein sequence ID" value="MET3613637.1"/>
    <property type="molecule type" value="Genomic_DNA"/>
</dbReference>
<dbReference type="SUPFAM" id="SSF56317">
    <property type="entry name" value="Carbon-nitrogen hydrolase"/>
    <property type="match status" value="1"/>
</dbReference>
<proteinExistence type="inferred from homology"/>
<keyword evidence="7 9" id="KW-0472">Membrane</keyword>
<evidence type="ECO:0000256" key="5">
    <source>
        <dbReference type="ARBA" id="ARBA00022692"/>
    </source>
</evidence>
<comment type="function">
    <text evidence="9">Catalyzes the phospholipid dependent N-acylation of the N-terminal cysteine of apolipoprotein, the last step in lipoprotein maturation.</text>
</comment>
<keyword evidence="6 9" id="KW-1133">Transmembrane helix</keyword>
<accession>A0ABV2IYQ3</accession>
<dbReference type="GO" id="GO:0016746">
    <property type="term" value="F:acyltransferase activity"/>
    <property type="evidence" value="ECO:0007669"/>
    <property type="project" value="UniProtKB-KW"/>
</dbReference>
<dbReference type="EC" id="2.3.1.269" evidence="9"/>
<keyword evidence="12" id="KW-1185">Reference proteome</keyword>
<protein>
    <recommendedName>
        <fullName evidence="9">Apolipoprotein N-acyltransferase</fullName>
        <shortName evidence="9">ALP N-acyltransferase</shortName>
        <ecNumber evidence="9">2.3.1.269</ecNumber>
    </recommendedName>
</protein>
<evidence type="ECO:0000256" key="7">
    <source>
        <dbReference type="ARBA" id="ARBA00023136"/>
    </source>
</evidence>
<dbReference type="InterPro" id="IPR036526">
    <property type="entry name" value="C-N_Hydrolase_sf"/>
</dbReference>
<comment type="subcellular location">
    <subcellularLocation>
        <location evidence="1 9">Cell membrane</location>
        <topology evidence="1 9">Multi-pass membrane protein</topology>
    </subcellularLocation>
</comment>
<evidence type="ECO:0000313" key="12">
    <source>
        <dbReference type="Proteomes" id="UP001549047"/>
    </source>
</evidence>
<evidence type="ECO:0000313" key="11">
    <source>
        <dbReference type="EMBL" id="MET3613637.1"/>
    </source>
</evidence>
<comment type="similarity">
    <text evidence="2 9">Belongs to the CN hydrolase family. Apolipoprotein N-acyltransferase subfamily.</text>
</comment>
<name>A0ABV2IYQ3_9HYPH</name>
<dbReference type="Proteomes" id="UP001549047">
    <property type="component" value="Unassembled WGS sequence"/>
</dbReference>
<dbReference type="HAMAP" id="MF_01148">
    <property type="entry name" value="Lnt"/>
    <property type="match status" value="1"/>
</dbReference>
<dbReference type="PANTHER" id="PTHR38686">
    <property type="entry name" value="APOLIPOPROTEIN N-ACYLTRANSFERASE"/>
    <property type="match status" value="1"/>
</dbReference>
<comment type="catalytic activity">
    <reaction evidence="9">
        <text>N-terminal S-1,2-diacyl-sn-glyceryl-L-cysteinyl-[lipoprotein] + a glycerophospholipid = N-acyl-S-1,2-diacyl-sn-glyceryl-L-cysteinyl-[lipoprotein] + a 2-acyl-sn-glycero-3-phospholipid + H(+)</text>
        <dbReference type="Rhea" id="RHEA:48228"/>
        <dbReference type="Rhea" id="RHEA-COMP:14681"/>
        <dbReference type="Rhea" id="RHEA-COMP:14684"/>
        <dbReference type="ChEBI" id="CHEBI:15378"/>
        <dbReference type="ChEBI" id="CHEBI:136912"/>
        <dbReference type="ChEBI" id="CHEBI:140656"/>
        <dbReference type="ChEBI" id="CHEBI:140657"/>
        <dbReference type="ChEBI" id="CHEBI:140660"/>
        <dbReference type="EC" id="2.3.1.269"/>
    </reaction>
</comment>
<dbReference type="RefSeq" id="WP_354556162.1">
    <property type="nucleotide sequence ID" value="NZ_JBEPMB010000002.1"/>
</dbReference>
<organism evidence="11 12">
    <name type="scientific">Rhizobium aquaticum</name>
    <dbReference type="NCBI Taxonomy" id="1549636"/>
    <lineage>
        <taxon>Bacteria</taxon>
        <taxon>Pseudomonadati</taxon>
        <taxon>Pseudomonadota</taxon>
        <taxon>Alphaproteobacteria</taxon>
        <taxon>Hyphomicrobiales</taxon>
        <taxon>Rhizobiaceae</taxon>
        <taxon>Rhizobium/Agrobacterium group</taxon>
        <taxon>Rhizobium</taxon>
    </lineage>
</organism>